<dbReference type="EMBL" id="MT711976">
    <property type="protein sequence ID" value="QMP84152.1"/>
    <property type="molecule type" value="Genomic_DNA"/>
</dbReference>
<organism evidence="1 3">
    <name type="scientific">Streptomyces phage Coruscant</name>
    <dbReference type="NCBI Taxonomy" id="2739834"/>
    <lineage>
        <taxon>Viruses</taxon>
        <taxon>Duplodnaviria</taxon>
        <taxon>Heunggongvirae</taxon>
        <taxon>Uroviricota</taxon>
        <taxon>Caudoviricetes</taxon>
        <taxon>Stanwilliamsviridae</taxon>
        <taxon>Boydwoodruffvirinae</taxon>
        <taxon>Coruscantvirus</taxon>
        <taxon>Coruscantvirus coruscant</taxon>
    </lineage>
</organism>
<dbReference type="Proteomes" id="UP000515922">
    <property type="component" value="Segment"/>
</dbReference>
<evidence type="ECO:0000313" key="1">
    <source>
        <dbReference type="EMBL" id="QMP84152.1"/>
    </source>
</evidence>
<evidence type="ECO:0000313" key="2">
    <source>
        <dbReference type="EMBL" id="QMP84376.1"/>
    </source>
</evidence>
<evidence type="ECO:0000313" key="3">
    <source>
        <dbReference type="Proteomes" id="UP000515922"/>
    </source>
</evidence>
<reference evidence="1 3" key="1">
    <citation type="submission" date="2020-07" db="EMBL/GenBank/DDBJ databases">
        <title>Streptomyces phage Genome sequencing and assembly.</title>
        <authorList>
            <person name="Sharma V."/>
            <person name="Hardy A."/>
            <person name="Frunzke J."/>
        </authorList>
    </citation>
    <scope>NUCLEOTIDE SEQUENCE [LARGE SCALE GENOMIC DNA]</scope>
</reference>
<accession>A0A7G4AVW2</accession>
<gene>
    <name evidence="1" type="ORF">HUN41_00022</name>
    <name evidence="2" type="ORF">HUN41_00288</name>
</gene>
<dbReference type="EMBL" id="MT711976">
    <property type="protein sequence ID" value="QMP84376.1"/>
    <property type="molecule type" value="Genomic_DNA"/>
</dbReference>
<name>A0A7G4AVW2_9CAUD</name>
<protein>
    <submittedName>
        <fullName evidence="1">Uncharacterized protein</fullName>
    </submittedName>
</protein>
<proteinExistence type="predicted"/>
<keyword evidence="3" id="KW-1185">Reference proteome</keyword>
<sequence length="44" mass="4988">MFEVSELVSFYVEQGFVEDTSLVPDSERVVVFDDDAYPHAGQSF</sequence>